<feature type="transmembrane region" description="Helical" evidence="2">
    <location>
        <begin position="128"/>
        <end position="147"/>
    </location>
</feature>
<evidence type="ECO:0000313" key="3">
    <source>
        <dbReference type="EMBL" id="PJF32196.1"/>
    </source>
</evidence>
<sequence>MTQDDLAPEPQAPSAQDFQAAQAAADPQATEGAPVRAESAALRASDANAESDLVRPARLTQFRSRRRAHFSLILPALLLIGYGVLLLSETLTPEVQNYPPLLLLGAGVGALGLALLARFFVNGRRERGLFIIGATLLGWLALAALVAEGQLTSAQLWTFGIIVMGVALLLSYLFGRGREGGIVLVAIALIVAGAVAIPVAEGLFSAELLISLERLAPLLLILAALIWLPRALRERD</sequence>
<keyword evidence="2" id="KW-0812">Transmembrane</keyword>
<name>A0A2M8P3S5_9CHLR</name>
<accession>A0A2M8P3S5</accession>
<protein>
    <submittedName>
        <fullName evidence="3">Uncharacterized protein</fullName>
    </submittedName>
</protein>
<feature type="transmembrane region" description="Helical" evidence="2">
    <location>
        <begin position="153"/>
        <end position="174"/>
    </location>
</feature>
<dbReference type="AlphaFoldDB" id="A0A2M8P3S5"/>
<gene>
    <name evidence="3" type="ORF">CUN51_00785</name>
</gene>
<feature type="transmembrane region" description="Helical" evidence="2">
    <location>
        <begin position="68"/>
        <end position="88"/>
    </location>
</feature>
<evidence type="ECO:0000256" key="1">
    <source>
        <dbReference type="SAM" id="MobiDB-lite"/>
    </source>
</evidence>
<evidence type="ECO:0000256" key="2">
    <source>
        <dbReference type="SAM" id="Phobius"/>
    </source>
</evidence>
<feature type="region of interest" description="Disordered" evidence="1">
    <location>
        <begin position="1"/>
        <end position="43"/>
    </location>
</feature>
<reference evidence="3 4" key="1">
    <citation type="submission" date="2017-11" db="EMBL/GenBank/DDBJ databases">
        <title>Evolution of Phototrophy in the Chloroflexi Phylum Driven by Horizontal Gene Transfer.</title>
        <authorList>
            <person name="Ward L.M."/>
            <person name="Hemp J."/>
            <person name="Shih P.M."/>
            <person name="Mcglynn S.E."/>
            <person name="Fischer W."/>
        </authorList>
    </citation>
    <scope>NUCLEOTIDE SEQUENCE [LARGE SCALE GENOMIC DNA]</scope>
    <source>
        <strain evidence="3">CP2_2F</strain>
    </source>
</reference>
<feature type="transmembrane region" description="Helical" evidence="2">
    <location>
        <begin position="100"/>
        <end position="121"/>
    </location>
</feature>
<dbReference type="Proteomes" id="UP000228921">
    <property type="component" value="Unassembled WGS sequence"/>
</dbReference>
<keyword evidence="2" id="KW-1133">Transmembrane helix</keyword>
<feature type="transmembrane region" description="Helical" evidence="2">
    <location>
        <begin position="215"/>
        <end position="232"/>
    </location>
</feature>
<feature type="transmembrane region" description="Helical" evidence="2">
    <location>
        <begin position="181"/>
        <end position="200"/>
    </location>
</feature>
<keyword evidence="2" id="KW-0472">Membrane</keyword>
<proteinExistence type="predicted"/>
<comment type="caution">
    <text evidence="3">The sequence shown here is derived from an EMBL/GenBank/DDBJ whole genome shotgun (WGS) entry which is preliminary data.</text>
</comment>
<feature type="compositionally biased region" description="Low complexity" evidence="1">
    <location>
        <begin position="12"/>
        <end position="29"/>
    </location>
</feature>
<dbReference type="EMBL" id="PGTK01000001">
    <property type="protein sequence ID" value="PJF32196.1"/>
    <property type="molecule type" value="Genomic_DNA"/>
</dbReference>
<organism evidence="3 4">
    <name type="scientific">Candidatus Thermofonsia Clade 1 bacterium</name>
    <dbReference type="NCBI Taxonomy" id="2364210"/>
    <lineage>
        <taxon>Bacteria</taxon>
        <taxon>Bacillati</taxon>
        <taxon>Chloroflexota</taxon>
        <taxon>Candidatus Thermofontia</taxon>
        <taxon>Candidatus Thermofonsia Clade 1</taxon>
    </lineage>
</organism>
<evidence type="ECO:0000313" key="4">
    <source>
        <dbReference type="Proteomes" id="UP000228921"/>
    </source>
</evidence>